<dbReference type="RefSeq" id="WP_309862355.1">
    <property type="nucleotide sequence ID" value="NZ_JAVDQG010000001.1"/>
</dbReference>
<gene>
    <name evidence="9" type="ORF">JOE21_000738</name>
</gene>
<feature type="transmembrane region" description="Helical" evidence="7">
    <location>
        <begin position="316"/>
        <end position="338"/>
    </location>
</feature>
<evidence type="ECO:0000256" key="6">
    <source>
        <dbReference type="ARBA" id="ARBA00023136"/>
    </source>
</evidence>
<evidence type="ECO:0000256" key="5">
    <source>
        <dbReference type="ARBA" id="ARBA00022989"/>
    </source>
</evidence>
<dbReference type="EMBL" id="JAVDQG010000001">
    <property type="protein sequence ID" value="MDR6224750.1"/>
    <property type="molecule type" value="Genomic_DNA"/>
</dbReference>
<keyword evidence="4 7" id="KW-0812">Transmembrane</keyword>
<comment type="caution">
    <text evidence="9">The sequence shown here is derived from an EMBL/GenBank/DDBJ whole genome shotgun (WGS) entry which is preliminary data.</text>
</comment>
<dbReference type="PANTHER" id="PTHR23513">
    <property type="entry name" value="INTEGRAL MEMBRANE EFFLUX PROTEIN-RELATED"/>
    <property type="match status" value="1"/>
</dbReference>
<feature type="transmembrane region" description="Helical" evidence="7">
    <location>
        <begin position="166"/>
        <end position="191"/>
    </location>
</feature>
<proteinExistence type="predicted"/>
<accession>A0ABU1IJ04</accession>
<evidence type="ECO:0000256" key="1">
    <source>
        <dbReference type="ARBA" id="ARBA00004651"/>
    </source>
</evidence>
<evidence type="ECO:0000256" key="7">
    <source>
        <dbReference type="SAM" id="Phobius"/>
    </source>
</evidence>
<feature type="transmembrane region" description="Helical" evidence="7">
    <location>
        <begin position="110"/>
        <end position="129"/>
    </location>
</feature>
<name>A0ABU1IJ04_9BACL</name>
<keyword evidence="6 7" id="KW-0472">Membrane</keyword>
<feature type="transmembrane region" description="Helical" evidence="7">
    <location>
        <begin position="234"/>
        <end position="252"/>
    </location>
</feature>
<dbReference type="InterPro" id="IPR036259">
    <property type="entry name" value="MFS_trans_sf"/>
</dbReference>
<dbReference type="Pfam" id="PF07690">
    <property type="entry name" value="MFS_1"/>
    <property type="match status" value="1"/>
</dbReference>
<dbReference type="SUPFAM" id="SSF103473">
    <property type="entry name" value="MFS general substrate transporter"/>
    <property type="match status" value="1"/>
</dbReference>
<organism evidence="9 10">
    <name type="scientific">Desmospora profundinema</name>
    <dbReference type="NCBI Taxonomy" id="1571184"/>
    <lineage>
        <taxon>Bacteria</taxon>
        <taxon>Bacillati</taxon>
        <taxon>Bacillota</taxon>
        <taxon>Bacilli</taxon>
        <taxon>Bacillales</taxon>
        <taxon>Thermoactinomycetaceae</taxon>
        <taxon>Desmospora</taxon>
    </lineage>
</organism>
<feature type="transmembrane region" description="Helical" evidence="7">
    <location>
        <begin position="80"/>
        <end position="103"/>
    </location>
</feature>
<feature type="transmembrane region" description="Helical" evidence="7">
    <location>
        <begin position="258"/>
        <end position="281"/>
    </location>
</feature>
<protein>
    <submittedName>
        <fullName evidence="9">MFS family permease</fullName>
    </submittedName>
</protein>
<feature type="transmembrane region" description="Helical" evidence="7">
    <location>
        <begin position="384"/>
        <end position="404"/>
    </location>
</feature>
<feature type="transmembrane region" description="Helical" evidence="7">
    <location>
        <begin position="359"/>
        <end position="378"/>
    </location>
</feature>
<dbReference type="PROSITE" id="PS50850">
    <property type="entry name" value="MFS"/>
    <property type="match status" value="1"/>
</dbReference>
<dbReference type="InterPro" id="IPR020846">
    <property type="entry name" value="MFS_dom"/>
</dbReference>
<dbReference type="InterPro" id="IPR011701">
    <property type="entry name" value="MFS"/>
</dbReference>
<dbReference type="PANTHER" id="PTHR23513:SF6">
    <property type="entry name" value="MAJOR FACILITATOR SUPERFAMILY ASSOCIATED DOMAIN-CONTAINING PROTEIN"/>
    <property type="match status" value="1"/>
</dbReference>
<feature type="domain" description="Major facilitator superfamily (MFS) profile" evidence="8">
    <location>
        <begin position="176"/>
        <end position="426"/>
    </location>
</feature>
<keyword evidence="10" id="KW-1185">Reference proteome</keyword>
<evidence type="ECO:0000313" key="10">
    <source>
        <dbReference type="Proteomes" id="UP001185012"/>
    </source>
</evidence>
<evidence type="ECO:0000256" key="2">
    <source>
        <dbReference type="ARBA" id="ARBA00022448"/>
    </source>
</evidence>
<dbReference type="CDD" id="cd06173">
    <property type="entry name" value="MFS_MefA_like"/>
    <property type="match status" value="1"/>
</dbReference>
<evidence type="ECO:0000259" key="8">
    <source>
        <dbReference type="PROSITE" id="PS50850"/>
    </source>
</evidence>
<reference evidence="9 10" key="1">
    <citation type="submission" date="2023-07" db="EMBL/GenBank/DDBJ databases">
        <title>Genomic Encyclopedia of Type Strains, Phase IV (KMG-IV): sequencing the most valuable type-strain genomes for metagenomic binning, comparative biology and taxonomic classification.</title>
        <authorList>
            <person name="Goeker M."/>
        </authorList>
    </citation>
    <scope>NUCLEOTIDE SEQUENCE [LARGE SCALE GENOMIC DNA]</scope>
    <source>
        <strain evidence="9 10">DSM 45903</strain>
    </source>
</reference>
<feature type="transmembrane region" description="Helical" evidence="7">
    <location>
        <begin position="20"/>
        <end position="42"/>
    </location>
</feature>
<sequence length="426" mass="46327">MLISHRFRGLWRNTDFLKLWVGETISLFGSSITSVALPLAAVINLQATPAQMGFLNAAFFSPYLLISLFAGVWIDRARRLPIMIGANIGRAILLGLIPFGFYIGFLEMNFLYVIAFLVGVLTVLFEIAYQSYLPSLVKRTELVEGNSKLQASASIAQVSGPSLGGILVSLFTAPVVILTHALSCLISAYSLSLIRKPESKLEYQGEYKSVFREIKSGLHFLFTNSYLRAIAAQAATYNFFYQVVWTVIFIYMARELHFGPSSVGFVVTFLSVGALLGSLMARYFEKRFAMGPTIIASMFIGCGAYSLIPIAGGSSYMALLILVLSFFLIGFGVVISNIHVISLRQSITPHHLLGRMNASYRFVITGTTPIGALIGGTLGSLIGLHMTLIIGAVGTLSSLLWVLLSPIKSLYEIHDPAVQKSSSSSG</sequence>
<dbReference type="Gene3D" id="1.20.1250.20">
    <property type="entry name" value="MFS general substrate transporter like domains"/>
    <property type="match status" value="1"/>
</dbReference>
<evidence type="ECO:0000256" key="4">
    <source>
        <dbReference type="ARBA" id="ARBA00022692"/>
    </source>
</evidence>
<comment type="subcellular location">
    <subcellularLocation>
        <location evidence="1">Cell membrane</location>
        <topology evidence="1">Multi-pass membrane protein</topology>
    </subcellularLocation>
</comment>
<feature type="transmembrane region" description="Helical" evidence="7">
    <location>
        <begin position="54"/>
        <end position="74"/>
    </location>
</feature>
<dbReference type="Proteomes" id="UP001185012">
    <property type="component" value="Unassembled WGS sequence"/>
</dbReference>
<keyword evidence="3" id="KW-1003">Cell membrane</keyword>
<feature type="transmembrane region" description="Helical" evidence="7">
    <location>
        <begin position="288"/>
        <end position="310"/>
    </location>
</feature>
<evidence type="ECO:0000256" key="3">
    <source>
        <dbReference type="ARBA" id="ARBA00022475"/>
    </source>
</evidence>
<evidence type="ECO:0000313" key="9">
    <source>
        <dbReference type="EMBL" id="MDR6224750.1"/>
    </source>
</evidence>
<keyword evidence="2" id="KW-0813">Transport</keyword>
<keyword evidence="5 7" id="KW-1133">Transmembrane helix</keyword>